<dbReference type="SUPFAM" id="SSF53137">
    <property type="entry name" value="Translational machinery components"/>
    <property type="match status" value="1"/>
</dbReference>
<comment type="caution">
    <text evidence="5">The sequence shown here is derived from an EMBL/GenBank/DDBJ whole genome shotgun (WGS) entry which is preliminary data.</text>
</comment>
<dbReference type="Pfam" id="PF00411">
    <property type="entry name" value="Ribosomal_S11"/>
    <property type="match status" value="1"/>
</dbReference>
<dbReference type="GO" id="GO:1990904">
    <property type="term" value="C:ribonucleoprotein complex"/>
    <property type="evidence" value="ECO:0007669"/>
    <property type="project" value="UniProtKB-KW"/>
</dbReference>
<protein>
    <submittedName>
        <fullName evidence="5">Related to ribosomal protein YmS18, mitochondrial</fullName>
    </submittedName>
</protein>
<dbReference type="EMBL" id="ONZQ02000009">
    <property type="protein sequence ID" value="SPO04017.1"/>
    <property type="molecule type" value="Genomic_DNA"/>
</dbReference>
<dbReference type="PANTHER" id="PTHR11759">
    <property type="entry name" value="40S RIBOSOMAL PROTEIN S14/30S RIBOSOMAL PROTEIN S11"/>
    <property type="match status" value="1"/>
</dbReference>
<evidence type="ECO:0000256" key="3">
    <source>
        <dbReference type="ARBA" id="ARBA00023274"/>
    </source>
</evidence>
<evidence type="ECO:0000313" key="6">
    <source>
        <dbReference type="Proteomes" id="UP001187682"/>
    </source>
</evidence>
<dbReference type="HAMAP" id="MF_01310">
    <property type="entry name" value="Ribosomal_uS11"/>
    <property type="match status" value="1"/>
</dbReference>
<dbReference type="Gene3D" id="3.30.420.80">
    <property type="entry name" value="Ribosomal protein S11"/>
    <property type="match status" value="1"/>
</dbReference>
<sequence length="239" mass="26277">MSTTFTRRLLAPRAIRSALESAIPSKAAPSRLVRPISTTTTTNSDDKKNLASSLFGRPSGSDNSGIGAPQRREQRPGAFAMANLSRVLGPAPPAGEEETSLASLTNELTRRGGEEEEEPYHFHVFAHKHNTHVTVTKPNRDAIISLSCGNIGFRKARRKQYDAAYQLTVYVLERLYDAGWDTKIKRMEVQMRGFGAGREAASKVLLGTEGARLKDKIVRVADATRIKFGGTKSKNPRRI</sequence>
<reference evidence="5" key="1">
    <citation type="submission" date="2018-03" db="EMBL/GenBank/DDBJ databases">
        <authorList>
            <person name="Guldener U."/>
        </authorList>
    </citation>
    <scope>NUCLEOTIDE SEQUENCE</scope>
</reference>
<keyword evidence="3" id="KW-0687">Ribonucleoprotein</keyword>
<comment type="similarity">
    <text evidence="1">Belongs to the universal ribosomal protein uS11 family.</text>
</comment>
<keyword evidence="2 5" id="KW-0689">Ribosomal protein</keyword>
<dbReference type="Proteomes" id="UP001187682">
    <property type="component" value="Unassembled WGS sequence"/>
</dbReference>
<dbReference type="AlphaFoldDB" id="A0AAE8N393"/>
<accession>A0AAE8N393</accession>
<proteinExistence type="inferred from homology"/>
<dbReference type="GO" id="GO:0003735">
    <property type="term" value="F:structural constituent of ribosome"/>
    <property type="evidence" value="ECO:0007669"/>
    <property type="project" value="InterPro"/>
</dbReference>
<gene>
    <name evidence="5" type="ORF">DNG_06700</name>
</gene>
<evidence type="ECO:0000256" key="2">
    <source>
        <dbReference type="ARBA" id="ARBA00022980"/>
    </source>
</evidence>
<keyword evidence="6" id="KW-1185">Reference proteome</keyword>
<organism evidence="5 6">
    <name type="scientific">Cephalotrichum gorgonifer</name>
    <dbReference type="NCBI Taxonomy" id="2041049"/>
    <lineage>
        <taxon>Eukaryota</taxon>
        <taxon>Fungi</taxon>
        <taxon>Dikarya</taxon>
        <taxon>Ascomycota</taxon>
        <taxon>Pezizomycotina</taxon>
        <taxon>Sordariomycetes</taxon>
        <taxon>Hypocreomycetidae</taxon>
        <taxon>Microascales</taxon>
        <taxon>Microascaceae</taxon>
        <taxon>Cephalotrichum</taxon>
    </lineage>
</organism>
<dbReference type="GO" id="GO:0006412">
    <property type="term" value="P:translation"/>
    <property type="evidence" value="ECO:0007669"/>
    <property type="project" value="InterPro"/>
</dbReference>
<evidence type="ECO:0000256" key="1">
    <source>
        <dbReference type="ARBA" id="ARBA00006194"/>
    </source>
</evidence>
<feature type="region of interest" description="Disordered" evidence="4">
    <location>
        <begin position="30"/>
        <end position="73"/>
    </location>
</feature>
<name>A0AAE8N393_9PEZI</name>
<evidence type="ECO:0000313" key="5">
    <source>
        <dbReference type="EMBL" id="SPO04017.1"/>
    </source>
</evidence>
<dbReference type="GO" id="GO:0005840">
    <property type="term" value="C:ribosome"/>
    <property type="evidence" value="ECO:0007669"/>
    <property type="project" value="UniProtKB-KW"/>
</dbReference>
<dbReference type="InterPro" id="IPR036967">
    <property type="entry name" value="Ribosomal_uS11_sf"/>
</dbReference>
<dbReference type="InterPro" id="IPR001971">
    <property type="entry name" value="Ribosomal_uS11"/>
</dbReference>
<evidence type="ECO:0000256" key="4">
    <source>
        <dbReference type="SAM" id="MobiDB-lite"/>
    </source>
</evidence>